<comment type="similarity">
    <text evidence="3">Belongs to the RBT5 family.</text>
</comment>
<reference evidence="14" key="2">
    <citation type="journal article" date="2023" name="IMA Fungus">
        <title>Comparative genomic study of the Penicillium genus elucidates a diverse pangenome and 15 lateral gene transfer events.</title>
        <authorList>
            <person name="Petersen C."/>
            <person name="Sorensen T."/>
            <person name="Nielsen M.R."/>
            <person name="Sondergaard T.E."/>
            <person name="Sorensen J.L."/>
            <person name="Fitzpatrick D.A."/>
            <person name="Frisvad J.C."/>
            <person name="Nielsen K.L."/>
        </authorList>
    </citation>
    <scope>NUCLEOTIDE SEQUENCE</scope>
    <source>
        <strain evidence="14">IBT 29864</strain>
    </source>
</reference>
<evidence type="ECO:0000256" key="9">
    <source>
        <dbReference type="PROSITE-ProRule" id="PRU01356"/>
    </source>
</evidence>
<feature type="compositionally biased region" description="Polar residues" evidence="10">
    <location>
        <begin position="184"/>
        <end position="194"/>
    </location>
</feature>
<accession>A0A9W9SHR4</accession>
<dbReference type="Pfam" id="PF05730">
    <property type="entry name" value="CFEM"/>
    <property type="match status" value="1"/>
</dbReference>
<protein>
    <submittedName>
        <fullName evidence="14">Cell wall protein</fullName>
    </submittedName>
</protein>
<proteinExistence type="inferred from homology"/>
<evidence type="ECO:0000256" key="2">
    <source>
        <dbReference type="ARBA" id="ARBA00004613"/>
    </source>
</evidence>
<keyword evidence="11" id="KW-0812">Transmembrane</keyword>
<evidence type="ECO:0000256" key="1">
    <source>
        <dbReference type="ARBA" id="ARBA00004589"/>
    </source>
</evidence>
<keyword evidence="4" id="KW-0964">Secreted</keyword>
<dbReference type="GO" id="GO:0005576">
    <property type="term" value="C:extracellular region"/>
    <property type="evidence" value="ECO:0007669"/>
    <property type="project" value="UniProtKB-SubCell"/>
</dbReference>
<evidence type="ECO:0000256" key="8">
    <source>
        <dbReference type="ARBA" id="ARBA00023288"/>
    </source>
</evidence>
<keyword evidence="11" id="KW-1133">Transmembrane helix</keyword>
<dbReference type="GeneID" id="81436996"/>
<feature type="compositionally biased region" description="Low complexity" evidence="10">
    <location>
        <begin position="157"/>
        <end position="168"/>
    </location>
</feature>
<feature type="region of interest" description="Disordered" evidence="10">
    <location>
        <begin position="156"/>
        <end position="194"/>
    </location>
</feature>
<evidence type="ECO:0000256" key="4">
    <source>
        <dbReference type="ARBA" id="ARBA00022525"/>
    </source>
</evidence>
<keyword evidence="6 12" id="KW-0732">Signal</keyword>
<feature type="disulfide bond" evidence="9">
    <location>
        <begin position="36"/>
        <end position="67"/>
    </location>
</feature>
<reference evidence="14" key="1">
    <citation type="submission" date="2022-11" db="EMBL/GenBank/DDBJ databases">
        <authorList>
            <person name="Petersen C."/>
        </authorList>
    </citation>
    <scope>NUCLEOTIDE SEQUENCE</scope>
    <source>
        <strain evidence="14">IBT 29864</strain>
    </source>
</reference>
<evidence type="ECO:0000256" key="5">
    <source>
        <dbReference type="ARBA" id="ARBA00022622"/>
    </source>
</evidence>
<keyword evidence="15" id="KW-1185">Reference proteome</keyword>
<dbReference type="InterPro" id="IPR008427">
    <property type="entry name" value="Extracellular_membr_CFEM_dom"/>
</dbReference>
<evidence type="ECO:0000256" key="7">
    <source>
        <dbReference type="ARBA" id="ARBA00023157"/>
    </source>
</evidence>
<evidence type="ECO:0000256" key="12">
    <source>
        <dbReference type="SAM" id="SignalP"/>
    </source>
</evidence>
<evidence type="ECO:0000256" key="6">
    <source>
        <dbReference type="ARBA" id="ARBA00022729"/>
    </source>
</evidence>
<dbReference type="EMBL" id="JAPZBS010000004">
    <property type="protein sequence ID" value="KAJ5377479.1"/>
    <property type="molecule type" value="Genomic_DNA"/>
</dbReference>
<dbReference type="GO" id="GO:0098552">
    <property type="term" value="C:side of membrane"/>
    <property type="evidence" value="ECO:0007669"/>
    <property type="project" value="UniProtKB-KW"/>
</dbReference>
<name>A0A9W9SHR4_9EURO</name>
<feature type="disulfide bond" evidence="9">
    <location>
        <begin position="32"/>
        <end position="72"/>
    </location>
</feature>
<dbReference type="Proteomes" id="UP001147782">
    <property type="component" value="Unassembled WGS sequence"/>
</dbReference>
<feature type="transmembrane region" description="Helical" evidence="11">
    <location>
        <begin position="126"/>
        <end position="149"/>
    </location>
</feature>
<evidence type="ECO:0000256" key="3">
    <source>
        <dbReference type="ARBA" id="ARBA00010031"/>
    </source>
</evidence>
<gene>
    <name evidence="14" type="ORF">N7496_004888</name>
</gene>
<keyword evidence="11" id="KW-0472">Membrane</keyword>
<feature type="disulfide bond" evidence="9">
    <location>
        <begin position="46"/>
        <end position="53"/>
    </location>
</feature>
<dbReference type="OrthoDB" id="10398161at2759"/>
<dbReference type="RefSeq" id="XP_056556342.1">
    <property type="nucleotide sequence ID" value="XM_056697817.1"/>
</dbReference>
<evidence type="ECO:0000256" key="10">
    <source>
        <dbReference type="SAM" id="MobiDB-lite"/>
    </source>
</evidence>
<comment type="caution">
    <text evidence="9">Lacks conserved residue(s) required for the propagation of feature annotation.</text>
</comment>
<evidence type="ECO:0000256" key="11">
    <source>
        <dbReference type="SAM" id="Phobius"/>
    </source>
</evidence>
<dbReference type="AlphaFoldDB" id="A0A9W9SHR4"/>
<keyword evidence="8" id="KW-0449">Lipoprotein</keyword>
<dbReference type="PROSITE" id="PS52012">
    <property type="entry name" value="CFEM"/>
    <property type="match status" value="1"/>
</dbReference>
<evidence type="ECO:0000259" key="13">
    <source>
        <dbReference type="PROSITE" id="PS52012"/>
    </source>
</evidence>
<feature type="signal peptide" evidence="12">
    <location>
        <begin position="1"/>
        <end position="20"/>
    </location>
</feature>
<feature type="domain" description="CFEM" evidence="13">
    <location>
        <begin position="4"/>
        <end position="114"/>
    </location>
</feature>
<feature type="chain" id="PRO_5040803365" evidence="12">
    <location>
        <begin position="21"/>
        <end position="194"/>
    </location>
</feature>
<keyword evidence="5" id="KW-0336">GPI-anchor</keyword>
<comment type="caution">
    <text evidence="14">The sequence shown here is derived from an EMBL/GenBank/DDBJ whole genome shotgun (WGS) entry which is preliminary data.</text>
</comment>
<keyword evidence="7 9" id="KW-1015">Disulfide bond</keyword>
<evidence type="ECO:0000313" key="14">
    <source>
        <dbReference type="EMBL" id="KAJ5377479.1"/>
    </source>
</evidence>
<organism evidence="14 15">
    <name type="scientific">Penicillium cataractarum</name>
    <dbReference type="NCBI Taxonomy" id="2100454"/>
    <lineage>
        <taxon>Eukaryota</taxon>
        <taxon>Fungi</taxon>
        <taxon>Dikarya</taxon>
        <taxon>Ascomycota</taxon>
        <taxon>Pezizomycotina</taxon>
        <taxon>Eurotiomycetes</taxon>
        <taxon>Eurotiomycetidae</taxon>
        <taxon>Eurotiales</taxon>
        <taxon>Aspergillaceae</taxon>
        <taxon>Penicillium</taxon>
    </lineage>
</organism>
<evidence type="ECO:0000313" key="15">
    <source>
        <dbReference type="Proteomes" id="UP001147782"/>
    </source>
</evidence>
<keyword evidence="5" id="KW-0325">Glycoprotein</keyword>
<sequence>MKLVLAWLVAALVSPISAHALYNLTSEFPDDCAIFCTATEYVHGPCDVDSVACWCQTPDFVSDVGCCIAYACDKDLKSVKTTFKNWCSAASVEGPTDDTTKCGYPYGTGTLSGSSQAKFGSIPGKVIGGAVVACLAGLILSLALVFHCFHLSKKQKQQQVSPPTQRIPTPNPPYSEPRQIPRLNRSTEGSQAPM</sequence>
<comment type="subcellular location">
    <subcellularLocation>
        <location evidence="1">Membrane</location>
        <topology evidence="1">Lipid-anchor</topology>
        <topology evidence="1">GPI-anchor</topology>
    </subcellularLocation>
    <subcellularLocation>
        <location evidence="2">Secreted</location>
    </subcellularLocation>
</comment>